<comment type="caution">
    <text evidence="1">The sequence shown here is derived from an EMBL/GenBank/DDBJ whole genome shotgun (WGS) entry which is preliminary data.</text>
</comment>
<evidence type="ECO:0000313" key="2">
    <source>
        <dbReference type="Proteomes" id="UP001589747"/>
    </source>
</evidence>
<dbReference type="Proteomes" id="UP001589747">
    <property type="component" value="Unassembled WGS sequence"/>
</dbReference>
<organism evidence="1 2">
    <name type="scientific">Paenibacillus aurantiacus</name>
    <dbReference type="NCBI Taxonomy" id="1936118"/>
    <lineage>
        <taxon>Bacteria</taxon>
        <taxon>Bacillati</taxon>
        <taxon>Bacillota</taxon>
        <taxon>Bacilli</taxon>
        <taxon>Bacillales</taxon>
        <taxon>Paenibacillaceae</taxon>
        <taxon>Paenibacillus</taxon>
    </lineage>
</organism>
<reference evidence="1 2" key="1">
    <citation type="submission" date="2024-09" db="EMBL/GenBank/DDBJ databases">
        <authorList>
            <person name="Sun Q."/>
            <person name="Mori K."/>
        </authorList>
    </citation>
    <scope>NUCLEOTIDE SEQUENCE [LARGE SCALE GENOMIC DNA]</scope>
    <source>
        <strain evidence="1 2">TISTR 2452</strain>
    </source>
</reference>
<dbReference type="RefSeq" id="WP_377500952.1">
    <property type="nucleotide sequence ID" value="NZ_JBHMDO010000047.1"/>
</dbReference>
<sequence length="116" mass="12843">MALISIAGVALPTPSDYTVNIEDINNVERNAKGDMIGERIAVKRKIELTWKTLTATQVQQVLNAVSPLFFSVTYVDPQTGGSRTGTFYAGGRTSPMMDFQNGVPRYKDVKFNLIER</sequence>
<name>A0ABV5KYT2_9BACL</name>
<dbReference type="Pfam" id="PF20458">
    <property type="entry name" value="DUF6711"/>
    <property type="match status" value="1"/>
</dbReference>
<proteinExistence type="predicted"/>
<accession>A0ABV5KYT2</accession>
<keyword evidence="2" id="KW-1185">Reference proteome</keyword>
<dbReference type="InterPro" id="IPR046557">
    <property type="entry name" value="DUF6711"/>
</dbReference>
<protein>
    <submittedName>
        <fullName evidence="1">DUF6711 family protein</fullName>
    </submittedName>
</protein>
<gene>
    <name evidence="1" type="ORF">ACFFSY_29455</name>
</gene>
<evidence type="ECO:0000313" key="1">
    <source>
        <dbReference type="EMBL" id="MFB9330090.1"/>
    </source>
</evidence>
<dbReference type="EMBL" id="JBHMDO010000047">
    <property type="protein sequence ID" value="MFB9330090.1"/>
    <property type="molecule type" value="Genomic_DNA"/>
</dbReference>